<protein>
    <submittedName>
        <fullName evidence="1">Uncharacterized protein</fullName>
    </submittedName>
</protein>
<accession>A0AAV3PD08</accession>
<reference evidence="1 2" key="1">
    <citation type="submission" date="2024-01" db="EMBL/GenBank/DDBJ databases">
        <title>The complete chloroplast genome sequence of Lithospermum erythrorhizon: insights into the phylogenetic relationship among Boraginaceae species and the maternal lineages of purple gromwells.</title>
        <authorList>
            <person name="Okada T."/>
            <person name="Watanabe K."/>
        </authorList>
    </citation>
    <scope>NUCLEOTIDE SEQUENCE [LARGE SCALE GENOMIC DNA]</scope>
</reference>
<evidence type="ECO:0000313" key="2">
    <source>
        <dbReference type="Proteomes" id="UP001454036"/>
    </source>
</evidence>
<sequence length="70" mass="7778">MATSFDYHLDIPAFLMFPADYANFRPATLRLPGWNVKGLGFQPSWKLNGQLILRGLTRLHAGQSASNSLS</sequence>
<organism evidence="1 2">
    <name type="scientific">Lithospermum erythrorhizon</name>
    <name type="common">Purple gromwell</name>
    <name type="synonym">Lithospermum officinale var. erythrorhizon</name>
    <dbReference type="NCBI Taxonomy" id="34254"/>
    <lineage>
        <taxon>Eukaryota</taxon>
        <taxon>Viridiplantae</taxon>
        <taxon>Streptophyta</taxon>
        <taxon>Embryophyta</taxon>
        <taxon>Tracheophyta</taxon>
        <taxon>Spermatophyta</taxon>
        <taxon>Magnoliopsida</taxon>
        <taxon>eudicotyledons</taxon>
        <taxon>Gunneridae</taxon>
        <taxon>Pentapetalae</taxon>
        <taxon>asterids</taxon>
        <taxon>lamiids</taxon>
        <taxon>Boraginales</taxon>
        <taxon>Boraginaceae</taxon>
        <taxon>Boraginoideae</taxon>
        <taxon>Lithospermeae</taxon>
        <taxon>Lithospermum</taxon>
    </lineage>
</organism>
<dbReference type="Proteomes" id="UP001454036">
    <property type="component" value="Unassembled WGS sequence"/>
</dbReference>
<keyword evidence="2" id="KW-1185">Reference proteome</keyword>
<gene>
    <name evidence="1" type="ORF">LIER_07588</name>
</gene>
<evidence type="ECO:0000313" key="1">
    <source>
        <dbReference type="EMBL" id="GAA0148038.1"/>
    </source>
</evidence>
<comment type="caution">
    <text evidence="1">The sequence shown here is derived from an EMBL/GenBank/DDBJ whole genome shotgun (WGS) entry which is preliminary data.</text>
</comment>
<dbReference type="AlphaFoldDB" id="A0AAV3PD08"/>
<dbReference type="EMBL" id="BAABME010001176">
    <property type="protein sequence ID" value="GAA0148038.1"/>
    <property type="molecule type" value="Genomic_DNA"/>
</dbReference>
<proteinExistence type="predicted"/>
<name>A0AAV3PD08_LITER</name>